<keyword evidence="2" id="KW-0378">Hydrolase</keyword>
<organism evidence="4 5">
    <name type="scientific">Thermobifida halotolerans</name>
    <dbReference type="NCBI Taxonomy" id="483545"/>
    <lineage>
        <taxon>Bacteria</taxon>
        <taxon>Bacillati</taxon>
        <taxon>Actinomycetota</taxon>
        <taxon>Actinomycetes</taxon>
        <taxon>Streptosporangiales</taxon>
        <taxon>Nocardiopsidaceae</taxon>
        <taxon>Thermobifida</taxon>
    </lineage>
</organism>
<accession>A0A399FXQ6</accession>
<reference evidence="4" key="1">
    <citation type="submission" date="2020-10" db="EMBL/GenBank/DDBJ databases">
        <title>De novo genome project of the cellulose decomposer Thermobifida halotolerans type strain.</title>
        <authorList>
            <person name="Nagy I."/>
            <person name="Horvath B."/>
            <person name="Kukolya J."/>
            <person name="Nagy I."/>
            <person name="Orsini M."/>
        </authorList>
    </citation>
    <scope>NUCLEOTIDE SEQUENCE</scope>
    <source>
        <strain evidence="4">DSM 44931</strain>
    </source>
</reference>
<keyword evidence="3 4" id="KW-0269">Exonuclease</keyword>
<dbReference type="PANTHER" id="PTHR30231:SF4">
    <property type="entry name" value="PROTEIN NEN2"/>
    <property type="match status" value="1"/>
</dbReference>
<dbReference type="InterPro" id="IPR012337">
    <property type="entry name" value="RNaseH-like_sf"/>
</dbReference>
<sequence>MTDNSATAPGWHLCPLAAFDLETTGVDLEHDRVVTAAVIETAADDILSARWTWLVDPGTEIPTAAAAIHGISTEKAVAEGQPAAVAVAAITDVLERILTAGTPLVIMNAPFDLTILDRECRRHGVVPLSERLGAVAPVIDPLVLDKHVDRYRRGKRNLEALCAHYRVRHGGAHEAGADAAAAAAVARSIGRTVPRLAAMTPADLHVLQVRAAAEQAASFEEFLRRKGRADARINRSWPLIPVEEPSSDPV</sequence>
<evidence type="ECO:0000313" key="5">
    <source>
        <dbReference type="Proteomes" id="UP000265719"/>
    </source>
</evidence>
<evidence type="ECO:0000313" key="4">
    <source>
        <dbReference type="EMBL" id="UOE19249.1"/>
    </source>
</evidence>
<dbReference type="CDD" id="cd06127">
    <property type="entry name" value="DEDDh"/>
    <property type="match status" value="1"/>
</dbReference>
<name>A0A399FXQ6_9ACTN</name>
<dbReference type="RefSeq" id="WP_068689999.1">
    <property type="nucleotide sequence ID" value="NZ_CP063196.1"/>
</dbReference>
<dbReference type="OrthoDB" id="9791657at2"/>
<evidence type="ECO:0000256" key="2">
    <source>
        <dbReference type="ARBA" id="ARBA00022801"/>
    </source>
</evidence>
<dbReference type="InterPro" id="IPR013520">
    <property type="entry name" value="Ribonucl_H"/>
</dbReference>
<dbReference type="InterPro" id="IPR036397">
    <property type="entry name" value="RNaseH_sf"/>
</dbReference>
<dbReference type="SMART" id="SM00479">
    <property type="entry name" value="EXOIII"/>
    <property type="match status" value="1"/>
</dbReference>
<evidence type="ECO:0000256" key="3">
    <source>
        <dbReference type="ARBA" id="ARBA00022839"/>
    </source>
</evidence>
<dbReference type="Pfam" id="PF00929">
    <property type="entry name" value="RNase_T"/>
    <property type="match status" value="1"/>
</dbReference>
<dbReference type="KEGG" id="thao:NI17_021290"/>
<dbReference type="EMBL" id="CP063196">
    <property type="protein sequence ID" value="UOE19249.1"/>
    <property type="molecule type" value="Genomic_DNA"/>
</dbReference>
<protein>
    <submittedName>
        <fullName evidence="4">3'-5' exonuclease</fullName>
    </submittedName>
</protein>
<dbReference type="NCBIfam" id="NF005927">
    <property type="entry name" value="PRK07942.1"/>
    <property type="match status" value="1"/>
</dbReference>
<evidence type="ECO:0000256" key="1">
    <source>
        <dbReference type="ARBA" id="ARBA00022722"/>
    </source>
</evidence>
<dbReference type="AlphaFoldDB" id="A0A399FXQ6"/>
<gene>
    <name evidence="4" type="ORF">NI17_021290</name>
</gene>
<dbReference type="GO" id="GO:0005829">
    <property type="term" value="C:cytosol"/>
    <property type="evidence" value="ECO:0007669"/>
    <property type="project" value="TreeGrafter"/>
</dbReference>
<proteinExistence type="predicted"/>
<dbReference type="GO" id="GO:0008408">
    <property type="term" value="F:3'-5' exonuclease activity"/>
    <property type="evidence" value="ECO:0007669"/>
    <property type="project" value="TreeGrafter"/>
</dbReference>
<dbReference type="PANTHER" id="PTHR30231">
    <property type="entry name" value="DNA POLYMERASE III SUBUNIT EPSILON"/>
    <property type="match status" value="1"/>
</dbReference>
<keyword evidence="1" id="KW-0540">Nuclease</keyword>
<dbReference type="SUPFAM" id="SSF53098">
    <property type="entry name" value="Ribonuclease H-like"/>
    <property type="match status" value="1"/>
</dbReference>
<dbReference type="Proteomes" id="UP000265719">
    <property type="component" value="Chromosome"/>
</dbReference>
<keyword evidence="5" id="KW-1185">Reference proteome</keyword>
<dbReference type="Gene3D" id="3.30.420.10">
    <property type="entry name" value="Ribonuclease H-like superfamily/Ribonuclease H"/>
    <property type="match status" value="1"/>
</dbReference>
<dbReference type="GO" id="GO:0003676">
    <property type="term" value="F:nucleic acid binding"/>
    <property type="evidence" value="ECO:0007669"/>
    <property type="project" value="InterPro"/>
</dbReference>